<dbReference type="GO" id="GO:0016197">
    <property type="term" value="P:endosomal transport"/>
    <property type="evidence" value="ECO:0007669"/>
    <property type="project" value="TreeGrafter"/>
</dbReference>
<protein>
    <recommendedName>
        <fullName evidence="4">Protein Star</fullName>
    </recommendedName>
</protein>
<keyword evidence="1" id="KW-0472">Membrane</keyword>
<keyword evidence="1" id="KW-0812">Transmembrane</keyword>
<dbReference type="AlphaFoldDB" id="A0A8K0GDM7"/>
<feature type="transmembrane region" description="Helical" evidence="1">
    <location>
        <begin position="67"/>
        <end position="86"/>
    </location>
</feature>
<accession>A0A8K0GDM7</accession>
<dbReference type="OrthoDB" id="6357215at2759"/>
<sequence length="343" mass="39494">MSNLFIGRELMTVKKLRPRPKRKHVMMNLPTNCQGTDIAPSGTPHELPPTPTKMRHMLPTTASLKNLLPTVTFFVAFATVMTVLVIHMNNTATRHHQFRVNMSKDNEFLGVAQDNPDLITYIREVHLTPAVEPHHRPLETSGPFPSEDTAYVIKLLNNKHEGTFIEAGAYNDGKTSKTEYLERKLDWHGLLIQPEPTHYFKLKRHNRGRSQAIHACLSSTPYPKEVTFHQEDRDGVKINRIHANTIDDPDWFNTRVKCFPFYSLLLAMNITAVDFFILESGGTELQVLQTIPFERVKIEFIDVQLLTSDLEKDTIKKFLATKNYVFLKNFNNSYIFRVNHLNI</sequence>
<organism evidence="2 3">
    <name type="scientific">Ignelater luminosus</name>
    <name type="common">Cucubano</name>
    <name type="synonym">Pyrophorus luminosus</name>
    <dbReference type="NCBI Taxonomy" id="2038154"/>
    <lineage>
        <taxon>Eukaryota</taxon>
        <taxon>Metazoa</taxon>
        <taxon>Ecdysozoa</taxon>
        <taxon>Arthropoda</taxon>
        <taxon>Hexapoda</taxon>
        <taxon>Insecta</taxon>
        <taxon>Pterygota</taxon>
        <taxon>Neoptera</taxon>
        <taxon>Endopterygota</taxon>
        <taxon>Coleoptera</taxon>
        <taxon>Polyphaga</taxon>
        <taxon>Elateriformia</taxon>
        <taxon>Elateroidea</taxon>
        <taxon>Elateridae</taxon>
        <taxon>Agrypninae</taxon>
        <taxon>Pyrophorini</taxon>
        <taxon>Ignelater</taxon>
    </lineage>
</organism>
<dbReference type="GO" id="GO:0031902">
    <property type="term" value="C:late endosome membrane"/>
    <property type="evidence" value="ECO:0007669"/>
    <property type="project" value="TreeGrafter"/>
</dbReference>
<keyword evidence="3" id="KW-1185">Reference proteome</keyword>
<reference evidence="2" key="1">
    <citation type="submission" date="2019-08" db="EMBL/GenBank/DDBJ databases">
        <title>The genome of the North American firefly Photinus pyralis.</title>
        <authorList>
            <consortium name="Photinus pyralis genome working group"/>
            <person name="Fallon T.R."/>
            <person name="Sander Lower S.E."/>
            <person name="Weng J.-K."/>
        </authorList>
    </citation>
    <scope>NUCLEOTIDE SEQUENCE</scope>
    <source>
        <strain evidence="2">TRF0915ILg1</strain>
        <tissue evidence="2">Whole body</tissue>
    </source>
</reference>
<dbReference type="GO" id="GO:0005886">
    <property type="term" value="C:plasma membrane"/>
    <property type="evidence" value="ECO:0007669"/>
    <property type="project" value="TreeGrafter"/>
</dbReference>
<dbReference type="Proteomes" id="UP000801492">
    <property type="component" value="Unassembled WGS sequence"/>
</dbReference>
<evidence type="ECO:0000313" key="2">
    <source>
        <dbReference type="EMBL" id="KAF2897987.1"/>
    </source>
</evidence>
<comment type="caution">
    <text evidence="2">The sequence shown here is derived from an EMBL/GenBank/DDBJ whole genome shotgun (WGS) entry which is preliminary data.</text>
</comment>
<dbReference type="GO" id="GO:0005794">
    <property type="term" value="C:Golgi apparatus"/>
    <property type="evidence" value="ECO:0007669"/>
    <property type="project" value="TreeGrafter"/>
</dbReference>
<dbReference type="EMBL" id="VTPC01003819">
    <property type="protein sequence ID" value="KAF2897987.1"/>
    <property type="molecule type" value="Genomic_DNA"/>
</dbReference>
<evidence type="ECO:0008006" key="4">
    <source>
        <dbReference type="Google" id="ProtNLM"/>
    </source>
</evidence>
<evidence type="ECO:0000313" key="3">
    <source>
        <dbReference type="Proteomes" id="UP000801492"/>
    </source>
</evidence>
<dbReference type="InterPro" id="IPR053202">
    <property type="entry name" value="EGF_Rcpt_Signaling_Reg"/>
</dbReference>
<proteinExistence type="predicted"/>
<keyword evidence="1" id="KW-1133">Transmembrane helix</keyword>
<dbReference type="GO" id="GO:0006888">
    <property type="term" value="P:endoplasmic reticulum to Golgi vesicle-mediated transport"/>
    <property type="evidence" value="ECO:0007669"/>
    <property type="project" value="TreeGrafter"/>
</dbReference>
<name>A0A8K0GDM7_IGNLU</name>
<dbReference type="GO" id="GO:0005789">
    <property type="term" value="C:endoplasmic reticulum membrane"/>
    <property type="evidence" value="ECO:0007669"/>
    <property type="project" value="TreeGrafter"/>
</dbReference>
<gene>
    <name evidence="2" type="ORF">ILUMI_08194</name>
</gene>
<dbReference type="PANTHER" id="PTHR34009:SF2">
    <property type="entry name" value="PROTEIN STAR"/>
    <property type="match status" value="1"/>
</dbReference>
<evidence type="ECO:0000256" key="1">
    <source>
        <dbReference type="SAM" id="Phobius"/>
    </source>
</evidence>
<dbReference type="PANTHER" id="PTHR34009">
    <property type="entry name" value="PROTEIN STAR"/>
    <property type="match status" value="1"/>
</dbReference>